<feature type="region of interest" description="Disordered" evidence="1">
    <location>
        <begin position="1"/>
        <end position="67"/>
    </location>
</feature>
<comment type="caution">
    <text evidence="2">The sequence shown here is derived from an EMBL/GenBank/DDBJ whole genome shotgun (WGS) entry which is preliminary data.</text>
</comment>
<accession>A0A4Q4SVU7</accession>
<proteinExistence type="predicted"/>
<dbReference type="Proteomes" id="UP000293360">
    <property type="component" value="Unassembled WGS sequence"/>
</dbReference>
<evidence type="ECO:0000313" key="2">
    <source>
        <dbReference type="EMBL" id="RYO79378.1"/>
    </source>
</evidence>
<dbReference type="AlphaFoldDB" id="A0A4Q4SVU7"/>
<organism evidence="2 3">
    <name type="scientific">Monosporascus ibericus</name>
    <dbReference type="NCBI Taxonomy" id="155417"/>
    <lineage>
        <taxon>Eukaryota</taxon>
        <taxon>Fungi</taxon>
        <taxon>Dikarya</taxon>
        <taxon>Ascomycota</taxon>
        <taxon>Pezizomycotina</taxon>
        <taxon>Sordariomycetes</taxon>
        <taxon>Xylariomycetidae</taxon>
        <taxon>Xylariales</taxon>
        <taxon>Xylariales incertae sedis</taxon>
        <taxon>Monosporascus</taxon>
    </lineage>
</organism>
<sequence length="67" mass="6302">MADGNGGDHENGGHNYGGGRHKKRKTVAAGPAAAGEKDGGTDIEAELPAGSADGTGRAVTGDAAGGG</sequence>
<gene>
    <name evidence="2" type="ORF">DL764_010025</name>
</gene>
<protein>
    <submittedName>
        <fullName evidence="2">Uncharacterized protein</fullName>
    </submittedName>
</protein>
<keyword evidence="3" id="KW-1185">Reference proteome</keyword>
<evidence type="ECO:0000313" key="3">
    <source>
        <dbReference type="Proteomes" id="UP000293360"/>
    </source>
</evidence>
<dbReference type="EMBL" id="QJNU01001118">
    <property type="protein sequence ID" value="RYO79378.1"/>
    <property type="molecule type" value="Genomic_DNA"/>
</dbReference>
<reference evidence="2 3" key="1">
    <citation type="submission" date="2018-06" db="EMBL/GenBank/DDBJ databases">
        <title>Complete Genomes of Monosporascus.</title>
        <authorList>
            <person name="Robinson A.J."/>
            <person name="Natvig D.O."/>
        </authorList>
    </citation>
    <scope>NUCLEOTIDE SEQUENCE [LARGE SCALE GENOMIC DNA]</scope>
    <source>
        <strain evidence="2 3">CBS 110550</strain>
    </source>
</reference>
<evidence type="ECO:0000256" key="1">
    <source>
        <dbReference type="SAM" id="MobiDB-lite"/>
    </source>
</evidence>
<name>A0A4Q4SVU7_9PEZI</name>
<feature type="compositionally biased region" description="Basic and acidic residues" evidence="1">
    <location>
        <begin position="1"/>
        <end position="12"/>
    </location>
</feature>